<evidence type="ECO:0000256" key="1">
    <source>
        <dbReference type="SAM" id="SignalP"/>
    </source>
</evidence>
<organism evidence="2 3">
    <name type="scientific">Pelomicrobium methylotrophicum</name>
    <dbReference type="NCBI Taxonomy" id="2602750"/>
    <lineage>
        <taxon>Bacteria</taxon>
        <taxon>Pseudomonadati</taxon>
        <taxon>Pseudomonadota</taxon>
        <taxon>Hydrogenophilia</taxon>
        <taxon>Hydrogenophilia incertae sedis</taxon>
        <taxon>Pelomicrobium</taxon>
    </lineage>
</organism>
<keyword evidence="3" id="KW-1185">Reference proteome</keyword>
<feature type="chain" id="PRO_5022733105" evidence="1">
    <location>
        <begin position="21"/>
        <end position="162"/>
    </location>
</feature>
<dbReference type="AlphaFoldDB" id="A0A5C7ETU9"/>
<sequence>MKRAAILTVALAFAAGAAQAQWLGWGGPGDLSNRGYTRGEARIVGQVMEGEVVSSRAVRVEASTPARAIGATTGGAIGGIVSSGMGQGNGRTIATILGGLAGAVAGDMIAQAAADTRGVEVLVRLKDGRLIAVVQEDTGEAFSPGEPVYLISTGQGTRVVRK</sequence>
<dbReference type="RefSeq" id="WP_147800013.1">
    <property type="nucleotide sequence ID" value="NZ_VPFL01000012.1"/>
</dbReference>
<name>A0A5C7ETU9_9PROT</name>
<dbReference type="GO" id="GO:0019867">
    <property type="term" value="C:outer membrane"/>
    <property type="evidence" value="ECO:0007669"/>
    <property type="project" value="InterPro"/>
</dbReference>
<gene>
    <name evidence="2" type="ORF">FR698_09755</name>
</gene>
<accession>A0A5C7ETU9</accession>
<protein>
    <submittedName>
        <fullName evidence="2">Glycine zipper 2TM domain-containing protein</fullName>
    </submittedName>
</protein>
<evidence type="ECO:0000313" key="3">
    <source>
        <dbReference type="Proteomes" id="UP000321201"/>
    </source>
</evidence>
<reference evidence="2 3" key="1">
    <citation type="submission" date="2019-08" db="EMBL/GenBank/DDBJ databases">
        <title>Pelomicrobium methylotrophicum gen. nov., sp. nov. a moderately thermophilic, facultatively anaerobic, lithoautotrophic and methylotrophic bacterium isolated from a terrestrial mud volcano.</title>
        <authorList>
            <person name="Slobodkina G.B."/>
            <person name="Merkel A.Y."/>
            <person name="Slobodkin A.I."/>
        </authorList>
    </citation>
    <scope>NUCLEOTIDE SEQUENCE [LARGE SCALE GENOMIC DNA]</scope>
    <source>
        <strain evidence="2 3">SM250</strain>
    </source>
</reference>
<evidence type="ECO:0000313" key="2">
    <source>
        <dbReference type="EMBL" id="TXF11614.1"/>
    </source>
</evidence>
<keyword evidence="1" id="KW-0732">Signal</keyword>
<dbReference type="Proteomes" id="UP000321201">
    <property type="component" value="Unassembled WGS sequence"/>
</dbReference>
<feature type="signal peptide" evidence="1">
    <location>
        <begin position="1"/>
        <end position="20"/>
    </location>
</feature>
<dbReference type="InParanoid" id="A0A5C7ETU9"/>
<dbReference type="OrthoDB" id="5298161at2"/>
<proteinExistence type="predicted"/>
<dbReference type="EMBL" id="VPFL01000012">
    <property type="protein sequence ID" value="TXF11614.1"/>
    <property type="molecule type" value="Genomic_DNA"/>
</dbReference>
<comment type="caution">
    <text evidence="2">The sequence shown here is derived from an EMBL/GenBank/DDBJ whole genome shotgun (WGS) entry which is preliminary data.</text>
</comment>